<dbReference type="RefSeq" id="WP_379707083.1">
    <property type="nucleotide sequence ID" value="NZ_JBHSCZ010000001.1"/>
</dbReference>
<evidence type="ECO:0000313" key="1">
    <source>
        <dbReference type="EMBL" id="MFC4261917.1"/>
    </source>
</evidence>
<proteinExistence type="predicted"/>
<sequence length="70" mass="7839">MKQLLFIAALLVASSILSGNGKRTDYAKANEIAKLSKQLPDNERRLVDSILYNDRVINNKLEVLQDIAKP</sequence>
<dbReference type="EMBL" id="JBHSCZ010000001">
    <property type="protein sequence ID" value="MFC4261917.1"/>
    <property type="molecule type" value="Genomic_DNA"/>
</dbReference>
<reference evidence="2" key="1">
    <citation type="journal article" date="2019" name="Int. J. Syst. Evol. Microbiol.">
        <title>The Global Catalogue of Microorganisms (GCM) 10K type strain sequencing project: providing services to taxonomists for standard genome sequencing and annotation.</title>
        <authorList>
            <consortium name="The Broad Institute Genomics Platform"/>
            <consortium name="The Broad Institute Genome Sequencing Center for Infectious Disease"/>
            <person name="Wu L."/>
            <person name="Ma J."/>
        </authorList>
    </citation>
    <scope>NUCLEOTIDE SEQUENCE [LARGE SCALE GENOMIC DNA]</scope>
    <source>
        <strain evidence="2">CECT 8289</strain>
    </source>
</reference>
<evidence type="ECO:0000313" key="2">
    <source>
        <dbReference type="Proteomes" id="UP001595907"/>
    </source>
</evidence>
<comment type="caution">
    <text evidence="1">The sequence shown here is derived from an EMBL/GenBank/DDBJ whole genome shotgun (WGS) entry which is preliminary data.</text>
</comment>
<protein>
    <submittedName>
        <fullName evidence="1">Uncharacterized protein</fullName>
    </submittedName>
</protein>
<gene>
    <name evidence="1" type="ORF">ACFOWM_03440</name>
</gene>
<keyword evidence="2" id="KW-1185">Reference proteome</keyword>
<name>A0ABV8QQL6_9BACT</name>
<accession>A0ABV8QQL6</accession>
<organism evidence="1 2">
    <name type="scientific">Ferruginibacter yonginensis</name>
    <dbReference type="NCBI Taxonomy" id="1310416"/>
    <lineage>
        <taxon>Bacteria</taxon>
        <taxon>Pseudomonadati</taxon>
        <taxon>Bacteroidota</taxon>
        <taxon>Chitinophagia</taxon>
        <taxon>Chitinophagales</taxon>
        <taxon>Chitinophagaceae</taxon>
        <taxon>Ferruginibacter</taxon>
    </lineage>
</organism>
<dbReference type="Proteomes" id="UP001595907">
    <property type="component" value="Unassembled WGS sequence"/>
</dbReference>